<keyword evidence="2" id="KW-1185">Reference proteome</keyword>
<evidence type="ECO:0000313" key="1">
    <source>
        <dbReference type="EMBL" id="KAH7854906.1"/>
    </source>
</evidence>
<reference evidence="1 2" key="1">
    <citation type="journal article" date="2021" name="Hortic Res">
        <title>High-quality reference genome and annotation aids understanding of berry development for evergreen blueberry (Vaccinium darrowii).</title>
        <authorList>
            <person name="Yu J."/>
            <person name="Hulse-Kemp A.M."/>
            <person name="Babiker E."/>
            <person name="Staton M."/>
        </authorList>
    </citation>
    <scope>NUCLEOTIDE SEQUENCE [LARGE SCALE GENOMIC DNA]</scope>
    <source>
        <strain evidence="2">cv. NJ 8807/NJ 8810</strain>
        <tissue evidence="1">Young leaf</tissue>
    </source>
</reference>
<gene>
    <name evidence="1" type="ORF">Vadar_018938</name>
</gene>
<proteinExistence type="predicted"/>
<protein>
    <submittedName>
        <fullName evidence="1">Uncharacterized protein</fullName>
    </submittedName>
</protein>
<dbReference type="EMBL" id="CM037161">
    <property type="protein sequence ID" value="KAH7854906.1"/>
    <property type="molecule type" value="Genomic_DNA"/>
</dbReference>
<sequence length="2063" mass="234077">MCTPQCIFEKLGGLAFDEAFRTGKYVVRYAKNLKNLQDEMRDLDDRREDIESKVCEASDRGEDIKVEVKNWQTKVDELKEDVVRLMGQSTARENMRCITCSCPNIRWRYKLSKQAEENIVKANKLTNTRFEEISRPKPRPPEFESLSDNNYVNFDSRASILKYLTDALKDSNVNMIGVYGLGGVGKTTLVKEVGDQMRQDGTFKQVAIAAVSKDLNVKEVQSKLAESLNLKLKATTDDQEGRRTELWNKFKNGDKYLVILDDIWEMVDLKKIGIPISDGKTGCKVVLTSRKEDLLRITMKVDRNFRIAELLEAEAWDLFKKKVGNSIESQPEIYPLACELCKKCNGLPLAINALGTALQDKPEYTWKNASDKVKRYMLTQIEGIDPGVIATLRVSYDMLRSSDAQSCFLLCCLFAEDAEIPIDELTRHCVARCLLALNPRTLDEARNAVCTVVDVLKSASLLTTGSHENVVKIHDVIRDVGISISRDEKAFLIDHGALRWPQNPSNGPLYSTISLNFKNIKELPDGLVYPQLYTLMVDSSELSDLEVPNNFFNGMTQLTVLSFTKMRMRRLPSSLAKLRNLRMLNLNGCELADIAILKDMKSNLEVLSLRGSSIKALPPEIAQLTNLRLLDLRGCSRLIEIPQGIISNLTNLEELLFPENFDQWEAIIDKKKEGTNSSSKNMGLEELRQSLDNGQLTTLHIFIPNVMLLPKDGLKFENLKRFRISVGSNFEWDEKFSGTRVLKYEGSSLRNGFIPLVDKAEALSLIGITGLKKTLHDRGVGNGFPDLRYLKVESCDDDLEYFLGEPKSSMQSHRLHPLQSFNKLNRLVIGKYKLRFLFTPTAARELVHLEQLAVRSCEIMEAIVGFEGQNELIGDVKFSKLKELVLQKLPNLISFYAEKEKTQTTTGSSSAHPQPLFSNKVMLPVLEILHVEALDSIEEIWDNQSLSVNQETVSFGQLRSMAVRRCKKLMNLVPSNILPRLRNLQFLAVEDCPNVEFIVFKNKNGEEEAVDDSTLIIPRLSRLWIKNIEKLKSFYSSSTTSNAQSLFNHQVAFPVLEDIRIRDVPMITRIWVQQQLSKPEKEVESFCKLKSIEVWRCNQLEYVLPSYMLPQLLNLLELKVEGCKKLEVIVSNKLKEKEATNNDIIVFPQLKTLALDDLDNLKCFCTGTDQLLFSHKVAFPTLEHLTITKVPKIKEIWDKQPLSEAEKEAISFSNLRRIDVQHCDQLVYVFSNKVILPVLEELKVEALNSIEEIWDKQSPSVNQETESFGQLRNIEVKGCKKLMNLVPSNILPRLRNLQFLKVDGCPNVEFVVFKNKKGEEEAADDSTLIIPQLRDLQIWKMEKLKSFYSSSTTSNAQSLFNHQVWGAYVLKTAQSFVMDGGASSKNERVYSVILPVLEELKVEALNSIGEIWDKQSPSVNQETESFGQLRNIEVKGCKKLMNLVPSNILPRLRNLQFLKVEDCPNVEFVVFKNKKGEEEAADDSTLIIPQLRDLQIQKMENLKSFYSSSTTSNAQSLFNHQVAFPTLEDLLIRQVPMITRIWVQQPLLKPEKEVESFCKLKSIQVWHCDQLEYVLPSYMLPQLHNLLQLDIAGCKELEVIVSKKLKEKEATNNDILVFPQLKTLKLSGLDNLKCFCTGTDQLLFSHKVAFPALEDLQIFVMRGNITEIWEKKPLPEPEQEIESFNKLATIHIAGCDQLVYVLPSYMLPRLQNLRRLMIGNCKEVEVIVSKELMNEKEAVDNDPIVFSQLKKVEFNDLPKLKSFYTGTELFSKKVAFPVLGHLTIRGLLEVKEIWDKQPVPEPENKAKCFYKLMSIHVEDCNQLVHVFPSYMLPQLQNLQKLVIANCKEMEVIISNKPEEKEATNNHIILFAELKTVILQILPNLKRVSPSHATSVYDLLFSILSNSFFTVSSYILLLAPCKQIWCLLALRHRVSNPATHWRSPMSKLSSNFNGAASDDENAFPMLEVNTIEVAIKDLRLWFMTPNTSSIDPDLTFLVNGTSRKEVATEESGTSSKVEDNNDHNKEEEVDGEEDVKNADDNNEGGRGGGGGEEKDDGGGGGGGD</sequence>
<comment type="caution">
    <text evidence="1">The sequence shown here is derived from an EMBL/GenBank/DDBJ whole genome shotgun (WGS) entry which is preliminary data.</text>
</comment>
<accession>A0ACB7YMQ4</accession>
<name>A0ACB7YMQ4_9ERIC</name>
<dbReference type="Proteomes" id="UP000828048">
    <property type="component" value="Chromosome 11"/>
</dbReference>
<evidence type="ECO:0000313" key="2">
    <source>
        <dbReference type="Proteomes" id="UP000828048"/>
    </source>
</evidence>
<organism evidence="1 2">
    <name type="scientific">Vaccinium darrowii</name>
    <dbReference type="NCBI Taxonomy" id="229202"/>
    <lineage>
        <taxon>Eukaryota</taxon>
        <taxon>Viridiplantae</taxon>
        <taxon>Streptophyta</taxon>
        <taxon>Embryophyta</taxon>
        <taxon>Tracheophyta</taxon>
        <taxon>Spermatophyta</taxon>
        <taxon>Magnoliopsida</taxon>
        <taxon>eudicotyledons</taxon>
        <taxon>Gunneridae</taxon>
        <taxon>Pentapetalae</taxon>
        <taxon>asterids</taxon>
        <taxon>Ericales</taxon>
        <taxon>Ericaceae</taxon>
        <taxon>Vaccinioideae</taxon>
        <taxon>Vaccinieae</taxon>
        <taxon>Vaccinium</taxon>
    </lineage>
</organism>